<evidence type="ECO:0000313" key="4">
    <source>
        <dbReference type="EMBL" id="MBD7967876.1"/>
    </source>
</evidence>
<feature type="signal peptide" evidence="1">
    <location>
        <begin position="1"/>
        <end position="26"/>
    </location>
</feature>
<reference evidence="4 5" key="1">
    <citation type="submission" date="2020-08" db="EMBL/GenBank/DDBJ databases">
        <title>A Genomic Blueprint of the Chicken Gut Microbiome.</title>
        <authorList>
            <person name="Gilroy R."/>
            <person name="Ravi A."/>
            <person name="Getino M."/>
            <person name="Pursley I."/>
            <person name="Horton D.L."/>
            <person name="Alikhan N.-F."/>
            <person name="Baker D."/>
            <person name="Gharbi K."/>
            <person name="Hall N."/>
            <person name="Watson M."/>
            <person name="Adriaenssens E.M."/>
            <person name="Foster-Nyarko E."/>
            <person name="Jarju S."/>
            <person name="Secka A."/>
            <person name="Antonio M."/>
            <person name="Oren A."/>
            <person name="Chaudhuri R."/>
            <person name="La Ragione R.M."/>
            <person name="Hildebrand F."/>
            <person name="Pallen M.J."/>
        </authorList>
    </citation>
    <scope>NUCLEOTIDE SEQUENCE [LARGE SCALE GENOMIC DNA]</scope>
    <source>
        <strain evidence="4 5">Sa2BVA9</strain>
    </source>
</reference>
<dbReference type="Pfam" id="PF07486">
    <property type="entry name" value="Hydrolase_2"/>
    <property type="match status" value="1"/>
</dbReference>
<dbReference type="InterPro" id="IPR036365">
    <property type="entry name" value="PGBD-like_sf"/>
</dbReference>
<protein>
    <submittedName>
        <fullName evidence="4">Cell wall hydrolase</fullName>
    </submittedName>
</protein>
<dbReference type="Gene3D" id="1.10.10.2520">
    <property type="entry name" value="Cell wall hydrolase SleB, domain 1"/>
    <property type="match status" value="1"/>
</dbReference>
<dbReference type="Pfam" id="PF01471">
    <property type="entry name" value="PG_binding_1"/>
    <property type="match status" value="1"/>
</dbReference>
<name>A0ABR8SWK6_9BACL</name>
<evidence type="ECO:0000313" key="5">
    <source>
        <dbReference type="Proteomes" id="UP000608071"/>
    </source>
</evidence>
<dbReference type="SUPFAM" id="SSF47090">
    <property type="entry name" value="PGBD-like"/>
    <property type="match status" value="1"/>
</dbReference>
<evidence type="ECO:0000256" key="1">
    <source>
        <dbReference type="SAM" id="SignalP"/>
    </source>
</evidence>
<keyword evidence="5" id="KW-1185">Reference proteome</keyword>
<feature type="chain" id="PRO_5045164998" evidence="1">
    <location>
        <begin position="27"/>
        <end position="212"/>
    </location>
</feature>
<keyword evidence="1" id="KW-0732">Signal</keyword>
<dbReference type="InterPro" id="IPR036366">
    <property type="entry name" value="PGBDSf"/>
</dbReference>
<keyword evidence="4" id="KW-0378">Hydrolase</keyword>
<dbReference type="EMBL" id="JACSQL010000002">
    <property type="protein sequence ID" value="MBD7967876.1"/>
    <property type="molecule type" value="Genomic_DNA"/>
</dbReference>
<dbReference type="Gene3D" id="6.20.240.60">
    <property type="match status" value="1"/>
</dbReference>
<dbReference type="Proteomes" id="UP000608071">
    <property type="component" value="Unassembled WGS sequence"/>
</dbReference>
<organism evidence="4 5">
    <name type="scientific">Paenibacillus gallinarum</name>
    <dbReference type="NCBI Taxonomy" id="2762232"/>
    <lineage>
        <taxon>Bacteria</taxon>
        <taxon>Bacillati</taxon>
        <taxon>Bacillota</taxon>
        <taxon>Bacilli</taxon>
        <taxon>Bacillales</taxon>
        <taxon>Paenibacillaceae</taxon>
        <taxon>Paenibacillus</taxon>
    </lineage>
</organism>
<proteinExistence type="predicted"/>
<dbReference type="Gene3D" id="1.10.101.10">
    <property type="entry name" value="PGBD-like superfamily/PGBD"/>
    <property type="match status" value="1"/>
</dbReference>
<dbReference type="RefSeq" id="WP_191799098.1">
    <property type="nucleotide sequence ID" value="NZ_JACSQL010000002.1"/>
</dbReference>
<feature type="domain" description="Peptidoglycan binding-like" evidence="2">
    <location>
        <begin position="35"/>
        <end position="90"/>
    </location>
</feature>
<accession>A0ABR8SWK6</accession>
<dbReference type="InterPro" id="IPR011105">
    <property type="entry name" value="Cell_wall_hydrolase_SleB"/>
</dbReference>
<sequence>MKKIPTLILTCACALSILGASSTASAATLQKGSRSSEVVEVQERLNKIKYFWAGISGYYGDKTVAAVKKFQRVNNLAVDGKVGPKTEAKLKAKAPINNKVLKHLAGIIQDEAGGESFTGQVAVGAVILNRVQNPAFPNAITNVIFQKGQFSPAADGKLSVPTAGAYEAARRALTGYDPSKGALYFYNPKYTSSSWMNSRPVTQRLGNHVFTK</sequence>
<gene>
    <name evidence="4" type="ORF">H9647_07365</name>
</gene>
<comment type="caution">
    <text evidence="4">The sequence shown here is derived from an EMBL/GenBank/DDBJ whole genome shotgun (WGS) entry which is preliminary data.</text>
</comment>
<dbReference type="InterPro" id="IPR042047">
    <property type="entry name" value="SleB_dom1"/>
</dbReference>
<dbReference type="GO" id="GO:0016787">
    <property type="term" value="F:hydrolase activity"/>
    <property type="evidence" value="ECO:0007669"/>
    <property type="project" value="UniProtKB-KW"/>
</dbReference>
<evidence type="ECO:0000259" key="2">
    <source>
        <dbReference type="Pfam" id="PF01471"/>
    </source>
</evidence>
<evidence type="ECO:0000259" key="3">
    <source>
        <dbReference type="Pfam" id="PF07486"/>
    </source>
</evidence>
<feature type="domain" description="Cell wall hydrolase SleB" evidence="3">
    <location>
        <begin position="114"/>
        <end position="210"/>
    </location>
</feature>
<dbReference type="InterPro" id="IPR002477">
    <property type="entry name" value="Peptidoglycan-bd-like"/>
</dbReference>